<name>A0A2P5DBI4_PARAD</name>
<dbReference type="EMBL" id="JXTB01000049">
    <property type="protein sequence ID" value="PON70654.1"/>
    <property type="molecule type" value="Genomic_DNA"/>
</dbReference>
<evidence type="ECO:0000313" key="1">
    <source>
        <dbReference type="EMBL" id="PON70654.1"/>
    </source>
</evidence>
<dbReference type="Proteomes" id="UP000237105">
    <property type="component" value="Unassembled WGS sequence"/>
</dbReference>
<gene>
    <name evidence="1" type="ORF">PanWU01x14_080280</name>
</gene>
<keyword evidence="2" id="KW-1185">Reference proteome</keyword>
<evidence type="ECO:0000313" key="2">
    <source>
        <dbReference type="Proteomes" id="UP000237105"/>
    </source>
</evidence>
<reference evidence="2" key="1">
    <citation type="submission" date="2016-06" db="EMBL/GenBank/DDBJ databases">
        <title>Parallel loss of symbiosis genes in relatives of nitrogen-fixing non-legume Parasponia.</title>
        <authorList>
            <person name="Van Velzen R."/>
            <person name="Holmer R."/>
            <person name="Bu F."/>
            <person name="Rutten L."/>
            <person name="Van Zeijl A."/>
            <person name="Liu W."/>
            <person name="Santuari L."/>
            <person name="Cao Q."/>
            <person name="Sharma T."/>
            <person name="Shen D."/>
            <person name="Roswanjaya Y."/>
            <person name="Wardhani T."/>
            <person name="Kalhor M.S."/>
            <person name="Jansen J."/>
            <person name="Van den Hoogen J."/>
            <person name="Gungor B."/>
            <person name="Hartog M."/>
            <person name="Hontelez J."/>
            <person name="Verver J."/>
            <person name="Yang W.-C."/>
            <person name="Schijlen E."/>
            <person name="Repin R."/>
            <person name="Schilthuizen M."/>
            <person name="Schranz E."/>
            <person name="Heidstra R."/>
            <person name="Miyata K."/>
            <person name="Fedorova E."/>
            <person name="Kohlen W."/>
            <person name="Bisseling T."/>
            <person name="Smit S."/>
            <person name="Geurts R."/>
        </authorList>
    </citation>
    <scope>NUCLEOTIDE SEQUENCE [LARGE SCALE GENOMIC DNA]</scope>
    <source>
        <strain evidence="2">cv. WU1-14</strain>
    </source>
</reference>
<sequence>MKLLRKYIFHFKAFGEINNILHGGSARSVEVQVAFADSILDDYRKTVGVLEVRLSPMVTETSKRRPPRHASIKLNTDALVRAWMVLDGLLPFRCSSRGLL</sequence>
<dbReference type="AlphaFoldDB" id="A0A2P5DBI4"/>
<proteinExistence type="predicted"/>
<organism evidence="1 2">
    <name type="scientific">Parasponia andersonii</name>
    <name type="common">Sponia andersonii</name>
    <dbReference type="NCBI Taxonomy" id="3476"/>
    <lineage>
        <taxon>Eukaryota</taxon>
        <taxon>Viridiplantae</taxon>
        <taxon>Streptophyta</taxon>
        <taxon>Embryophyta</taxon>
        <taxon>Tracheophyta</taxon>
        <taxon>Spermatophyta</taxon>
        <taxon>Magnoliopsida</taxon>
        <taxon>eudicotyledons</taxon>
        <taxon>Gunneridae</taxon>
        <taxon>Pentapetalae</taxon>
        <taxon>rosids</taxon>
        <taxon>fabids</taxon>
        <taxon>Rosales</taxon>
        <taxon>Cannabaceae</taxon>
        <taxon>Parasponia</taxon>
    </lineage>
</organism>
<protein>
    <submittedName>
        <fullName evidence="1">Uncharacterized protein</fullName>
    </submittedName>
</protein>
<comment type="caution">
    <text evidence="1">The sequence shown here is derived from an EMBL/GenBank/DDBJ whole genome shotgun (WGS) entry which is preliminary data.</text>
</comment>
<accession>A0A2P5DBI4</accession>